<organism evidence="1 2">
    <name type="scientific">Halorubrum lipolyticum DSM 21995</name>
    <dbReference type="NCBI Taxonomy" id="1227482"/>
    <lineage>
        <taxon>Archaea</taxon>
        <taxon>Methanobacteriati</taxon>
        <taxon>Methanobacteriota</taxon>
        <taxon>Stenosarchaea group</taxon>
        <taxon>Halobacteria</taxon>
        <taxon>Halobacteriales</taxon>
        <taxon>Haloferacaceae</taxon>
        <taxon>Halorubrum</taxon>
    </lineage>
</organism>
<reference evidence="1 2" key="1">
    <citation type="journal article" date="2014" name="PLoS Genet.">
        <title>Phylogenetically driven sequencing of extremely halophilic archaea reveals strategies for static and dynamic osmo-response.</title>
        <authorList>
            <person name="Becker E.A."/>
            <person name="Seitzer P.M."/>
            <person name="Tritt A."/>
            <person name="Larsen D."/>
            <person name="Krusor M."/>
            <person name="Yao A.I."/>
            <person name="Wu D."/>
            <person name="Madern D."/>
            <person name="Eisen J.A."/>
            <person name="Darling A.E."/>
            <person name="Facciotti M.T."/>
        </authorList>
    </citation>
    <scope>NUCLEOTIDE SEQUENCE [LARGE SCALE GENOMIC DNA]</scope>
    <source>
        <strain evidence="1 2">DSM 21995</strain>
    </source>
</reference>
<accession>M0NHQ0</accession>
<dbReference type="PATRIC" id="fig|1227482.3.peg.3073"/>
<comment type="caution">
    <text evidence="1">The sequence shown here is derived from an EMBL/GenBank/DDBJ whole genome shotgun (WGS) entry which is preliminary data.</text>
</comment>
<dbReference type="STRING" id="1227482.C469_15213"/>
<dbReference type="AlphaFoldDB" id="M0NHQ0"/>
<keyword evidence="2" id="KW-1185">Reference proteome</keyword>
<evidence type="ECO:0000313" key="2">
    <source>
        <dbReference type="Proteomes" id="UP000011650"/>
    </source>
</evidence>
<gene>
    <name evidence="1" type="ORF">C469_15213</name>
</gene>
<proteinExistence type="predicted"/>
<protein>
    <submittedName>
        <fullName evidence="1">Uncharacterized protein</fullName>
    </submittedName>
</protein>
<evidence type="ECO:0000313" key="1">
    <source>
        <dbReference type="EMBL" id="EMA57093.1"/>
    </source>
</evidence>
<dbReference type="EMBL" id="AOJG01000041">
    <property type="protein sequence ID" value="EMA57093.1"/>
    <property type="molecule type" value="Genomic_DNA"/>
</dbReference>
<dbReference type="Proteomes" id="UP000011650">
    <property type="component" value="Unassembled WGS sequence"/>
</dbReference>
<name>M0NHQ0_9EURY</name>
<sequence>MTVPSAGEITYTVRLEEEQRDEWANFVEDSDFSSTSQLVRTAVSEYIQRDSDEHEFEKELRDVNNEIINEISQVLDGIEQTREITANIDSKTDPDTIHELTYQSSLESYKRMEFEDSDEEGDSSDE</sequence>